<feature type="compositionally biased region" description="Polar residues" evidence="1">
    <location>
        <begin position="118"/>
        <end position="130"/>
    </location>
</feature>
<gene>
    <name evidence="3" type="ORF">NLI96_g8630</name>
</gene>
<organism evidence="3 4">
    <name type="scientific">Meripilus lineatus</name>
    <dbReference type="NCBI Taxonomy" id="2056292"/>
    <lineage>
        <taxon>Eukaryota</taxon>
        <taxon>Fungi</taxon>
        <taxon>Dikarya</taxon>
        <taxon>Basidiomycota</taxon>
        <taxon>Agaricomycotina</taxon>
        <taxon>Agaricomycetes</taxon>
        <taxon>Polyporales</taxon>
        <taxon>Meripilaceae</taxon>
        <taxon>Meripilus</taxon>
    </lineage>
</organism>
<keyword evidence="2" id="KW-0472">Membrane</keyword>
<name>A0AAD5V261_9APHY</name>
<accession>A0AAD5V261</accession>
<sequence>MSQYDERLLASAPVATRAEKQEGYNVDLLEGPRNTTSGKNSPPPVPPTVPLASNVDHAENGMRKQESYAKYADDTPWYKTKKGLIGIVIVVIVVIAAVVGGAVGGTVGKSNNNDNNNATASSTGGSNGPTSAAPEGNQGGAPTSPAASSTGNPGASVGAGAPPIALPTLI</sequence>
<protein>
    <submittedName>
        <fullName evidence="3">Uncharacterized protein</fullName>
    </submittedName>
</protein>
<feature type="region of interest" description="Disordered" evidence="1">
    <location>
        <begin position="20"/>
        <end position="48"/>
    </location>
</feature>
<evidence type="ECO:0000313" key="3">
    <source>
        <dbReference type="EMBL" id="KAJ3480051.1"/>
    </source>
</evidence>
<feature type="region of interest" description="Disordered" evidence="1">
    <location>
        <begin position="106"/>
        <end position="170"/>
    </location>
</feature>
<keyword evidence="2" id="KW-0812">Transmembrane</keyword>
<comment type="caution">
    <text evidence="3">The sequence shown here is derived from an EMBL/GenBank/DDBJ whole genome shotgun (WGS) entry which is preliminary data.</text>
</comment>
<dbReference type="Proteomes" id="UP001212997">
    <property type="component" value="Unassembled WGS sequence"/>
</dbReference>
<evidence type="ECO:0000256" key="2">
    <source>
        <dbReference type="SAM" id="Phobius"/>
    </source>
</evidence>
<reference evidence="3" key="1">
    <citation type="submission" date="2022-07" db="EMBL/GenBank/DDBJ databases">
        <title>Genome Sequence of Physisporinus lineatus.</title>
        <authorList>
            <person name="Buettner E."/>
        </authorList>
    </citation>
    <scope>NUCLEOTIDE SEQUENCE</scope>
    <source>
        <strain evidence="3">VT162</strain>
    </source>
</reference>
<dbReference type="EMBL" id="JANAWD010000399">
    <property type="protein sequence ID" value="KAJ3480051.1"/>
    <property type="molecule type" value="Genomic_DNA"/>
</dbReference>
<feature type="transmembrane region" description="Helical" evidence="2">
    <location>
        <begin position="84"/>
        <end position="107"/>
    </location>
</feature>
<keyword evidence="2" id="KW-1133">Transmembrane helix</keyword>
<dbReference type="AlphaFoldDB" id="A0AAD5V261"/>
<keyword evidence="4" id="KW-1185">Reference proteome</keyword>
<evidence type="ECO:0000313" key="4">
    <source>
        <dbReference type="Proteomes" id="UP001212997"/>
    </source>
</evidence>
<proteinExistence type="predicted"/>
<evidence type="ECO:0000256" key="1">
    <source>
        <dbReference type="SAM" id="MobiDB-lite"/>
    </source>
</evidence>